<keyword evidence="1" id="KW-0812">Transmembrane</keyword>
<dbReference type="RefSeq" id="XP_040655417.1">
    <property type="nucleotide sequence ID" value="XM_040805313.1"/>
</dbReference>
<accession>A0A151GG44</accession>
<sequence>MVRSSGSVIWQIVPLVVALVVISAIGWVLYQVYLSANNFRHAASERMGKKNVTFTKEGVRVGVKQVQNEKYVDKTQGWVVKAWNLGNQQGNDEMYLTHDPPAPPCRCVTRLTAALQEEPKEVDETAGRDHWTYKSFPLGRRTANQPRLAPTRTATIERPALAFVDAPGRRAREKYYRKDM</sequence>
<gene>
    <name evidence="2" type="ORF">DCS_08031</name>
</gene>
<keyword evidence="1" id="KW-0472">Membrane</keyword>
<comment type="caution">
    <text evidence="2">The sequence shown here is derived from an EMBL/GenBank/DDBJ whole genome shotgun (WGS) entry which is preliminary data.</text>
</comment>
<dbReference type="EMBL" id="LAYC01000003">
    <property type="protein sequence ID" value="KYK56065.1"/>
    <property type="molecule type" value="Genomic_DNA"/>
</dbReference>
<keyword evidence="1" id="KW-1133">Transmembrane helix</keyword>
<proteinExistence type="predicted"/>
<evidence type="ECO:0000313" key="2">
    <source>
        <dbReference type="EMBL" id="KYK56065.1"/>
    </source>
</evidence>
<name>A0A151GG44_DRECN</name>
<organism evidence="2 3">
    <name type="scientific">Drechmeria coniospora</name>
    <name type="common">Nematophagous fungus</name>
    <name type="synonym">Meria coniospora</name>
    <dbReference type="NCBI Taxonomy" id="98403"/>
    <lineage>
        <taxon>Eukaryota</taxon>
        <taxon>Fungi</taxon>
        <taxon>Dikarya</taxon>
        <taxon>Ascomycota</taxon>
        <taxon>Pezizomycotina</taxon>
        <taxon>Sordariomycetes</taxon>
        <taxon>Hypocreomycetidae</taxon>
        <taxon>Hypocreales</taxon>
        <taxon>Ophiocordycipitaceae</taxon>
        <taxon>Drechmeria</taxon>
    </lineage>
</organism>
<dbReference type="PANTHER" id="PTHR42077">
    <property type="entry name" value="YALI0F30239P"/>
    <property type="match status" value="1"/>
</dbReference>
<feature type="transmembrane region" description="Helical" evidence="1">
    <location>
        <begin position="12"/>
        <end position="30"/>
    </location>
</feature>
<dbReference type="Proteomes" id="UP000076580">
    <property type="component" value="Chromosome 03"/>
</dbReference>
<dbReference type="GeneID" id="63720674"/>
<evidence type="ECO:0000256" key="1">
    <source>
        <dbReference type="SAM" id="Phobius"/>
    </source>
</evidence>
<reference evidence="2 3" key="1">
    <citation type="journal article" date="2016" name="Sci. Rep.">
        <title>Insights into Adaptations to a Near-Obligate Nematode Endoparasitic Lifestyle from the Finished Genome of Drechmeria coniospora.</title>
        <authorList>
            <person name="Zhang L."/>
            <person name="Zhou Z."/>
            <person name="Guo Q."/>
            <person name="Fokkens L."/>
            <person name="Miskei M."/>
            <person name="Pocsi I."/>
            <person name="Zhang W."/>
            <person name="Chen M."/>
            <person name="Wang L."/>
            <person name="Sun Y."/>
            <person name="Donzelli B.G."/>
            <person name="Gibson D.M."/>
            <person name="Nelson D.R."/>
            <person name="Luo J.G."/>
            <person name="Rep M."/>
            <person name="Liu H."/>
            <person name="Yang S."/>
            <person name="Wang J."/>
            <person name="Krasnoff S.B."/>
            <person name="Xu Y."/>
            <person name="Molnar I."/>
            <person name="Lin M."/>
        </authorList>
    </citation>
    <scope>NUCLEOTIDE SEQUENCE [LARGE SCALE GENOMIC DNA]</scope>
    <source>
        <strain evidence="2 3">ARSEF 6962</strain>
    </source>
</reference>
<evidence type="ECO:0000313" key="3">
    <source>
        <dbReference type="Proteomes" id="UP000076580"/>
    </source>
</evidence>
<keyword evidence="3" id="KW-1185">Reference proteome</keyword>
<protein>
    <submittedName>
        <fullName evidence="2">Uncharacterized protein</fullName>
    </submittedName>
</protein>
<dbReference type="InParanoid" id="A0A151GG44"/>
<dbReference type="PANTHER" id="PTHR42077:SF1">
    <property type="entry name" value="YALI0F30239P"/>
    <property type="match status" value="1"/>
</dbReference>
<dbReference type="AlphaFoldDB" id="A0A151GG44"/>